<gene>
    <name evidence="1" type="ORF">GCM10008917_00060</name>
</gene>
<reference evidence="2" key="1">
    <citation type="journal article" date="2019" name="Int. J. Syst. Evol. Microbiol.">
        <title>The Global Catalogue of Microorganisms (GCM) 10K type strain sequencing project: providing services to taxonomists for standard genome sequencing and annotation.</title>
        <authorList>
            <consortium name="The Broad Institute Genomics Platform"/>
            <consortium name="The Broad Institute Genome Sequencing Center for Infectious Disease"/>
            <person name="Wu L."/>
            <person name="Ma J."/>
        </authorList>
    </citation>
    <scope>NUCLEOTIDE SEQUENCE [LARGE SCALE GENOMIC DNA]</scope>
    <source>
        <strain evidence="2">JCM 6486</strain>
    </source>
</reference>
<protein>
    <recommendedName>
        <fullName evidence="3">STAS domain-containing protein</fullName>
    </recommendedName>
</protein>
<organism evidence="1 2">
    <name type="scientific">Paraclostridium tenue</name>
    <dbReference type="NCBI Taxonomy" id="1737"/>
    <lineage>
        <taxon>Bacteria</taxon>
        <taxon>Bacillati</taxon>
        <taxon>Bacillota</taxon>
        <taxon>Clostridia</taxon>
        <taxon>Peptostreptococcales</taxon>
        <taxon>Peptostreptococcaceae</taxon>
        <taxon>Paraclostridium</taxon>
    </lineage>
</organism>
<dbReference type="RefSeq" id="WP_346040870.1">
    <property type="nucleotide sequence ID" value="NZ_BAAACP010000001.1"/>
</dbReference>
<sequence>MIDFQVVNSDNSIYINVSGYLNSKDLKVFVDDYKQKIKGIKTSKYNLIIETDRFECEKFSEIKNICMMFYKTGYKNIYLIDPKNYIMSNMRLSSLEKKIFLKAVKIINSKSEIK</sequence>
<evidence type="ECO:0008006" key="3">
    <source>
        <dbReference type="Google" id="ProtNLM"/>
    </source>
</evidence>
<dbReference type="EMBL" id="BAAACP010000001">
    <property type="protein sequence ID" value="GAA0860910.1"/>
    <property type="molecule type" value="Genomic_DNA"/>
</dbReference>
<comment type="caution">
    <text evidence="1">The sequence shown here is derived from an EMBL/GenBank/DDBJ whole genome shotgun (WGS) entry which is preliminary data.</text>
</comment>
<evidence type="ECO:0000313" key="1">
    <source>
        <dbReference type="EMBL" id="GAA0860910.1"/>
    </source>
</evidence>
<dbReference type="Proteomes" id="UP001400965">
    <property type="component" value="Unassembled WGS sequence"/>
</dbReference>
<evidence type="ECO:0000313" key="2">
    <source>
        <dbReference type="Proteomes" id="UP001400965"/>
    </source>
</evidence>
<keyword evidence="2" id="KW-1185">Reference proteome</keyword>
<name>A0ABP3X8H9_9FIRM</name>
<proteinExistence type="predicted"/>
<accession>A0ABP3X8H9</accession>